<keyword evidence="1" id="KW-0235">DNA replication</keyword>
<dbReference type="GO" id="GO:0016887">
    <property type="term" value="F:ATP hydrolysis activity"/>
    <property type="evidence" value="ECO:0007669"/>
    <property type="project" value="InterPro"/>
</dbReference>
<dbReference type="WBParaSite" id="PEQ_0001015501-mRNA-1">
    <property type="protein sequence ID" value="PEQ_0001015501-mRNA-1"/>
    <property type="gene ID" value="PEQ_0001015501"/>
</dbReference>
<dbReference type="GO" id="GO:0005634">
    <property type="term" value="C:nucleus"/>
    <property type="evidence" value="ECO:0007669"/>
    <property type="project" value="TreeGrafter"/>
</dbReference>
<dbReference type="PANTHER" id="PTHR23389:SF6">
    <property type="entry name" value="REPLICATION FACTOR C SUBUNIT 1"/>
    <property type="match status" value="1"/>
</dbReference>
<dbReference type="GO" id="GO:0006260">
    <property type="term" value="P:DNA replication"/>
    <property type="evidence" value="ECO:0007669"/>
    <property type="project" value="UniProtKB-KW"/>
</dbReference>
<dbReference type="Pfam" id="PF00004">
    <property type="entry name" value="AAA"/>
    <property type="match status" value="1"/>
</dbReference>
<evidence type="ECO:0000259" key="2">
    <source>
        <dbReference type="Pfam" id="PF00004"/>
    </source>
</evidence>
<dbReference type="AlphaFoldDB" id="A0A914RUI9"/>
<reference evidence="4" key="1">
    <citation type="submission" date="2022-11" db="UniProtKB">
        <authorList>
            <consortium name="WormBaseParasite"/>
        </authorList>
    </citation>
    <scope>IDENTIFICATION</scope>
</reference>
<name>A0A914RUI9_PAREQ</name>
<sequence>MACKELGLQFVEMNASDARNKKFLESKAAELIGCHQIDEYFGGKAKKVTKADELGHVLIMDEVDGMSGNEDRAGVSCLLYFISYWFVFTRCSFPMPQSAITFFVWMIR</sequence>
<proteinExistence type="predicted"/>
<evidence type="ECO:0000313" key="3">
    <source>
        <dbReference type="Proteomes" id="UP000887564"/>
    </source>
</evidence>
<dbReference type="InterPro" id="IPR027417">
    <property type="entry name" value="P-loop_NTPase"/>
</dbReference>
<accession>A0A914RUI9</accession>
<dbReference type="Proteomes" id="UP000887564">
    <property type="component" value="Unplaced"/>
</dbReference>
<feature type="domain" description="ATPase AAA-type core" evidence="2">
    <location>
        <begin position="2"/>
        <end position="72"/>
    </location>
</feature>
<dbReference type="InterPro" id="IPR003959">
    <property type="entry name" value="ATPase_AAA_core"/>
</dbReference>
<organism evidence="3 4">
    <name type="scientific">Parascaris equorum</name>
    <name type="common">Equine roundworm</name>
    <dbReference type="NCBI Taxonomy" id="6256"/>
    <lineage>
        <taxon>Eukaryota</taxon>
        <taxon>Metazoa</taxon>
        <taxon>Ecdysozoa</taxon>
        <taxon>Nematoda</taxon>
        <taxon>Chromadorea</taxon>
        <taxon>Rhabditida</taxon>
        <taxon>Spirurina</taxon>
        <taxon>Ascaridomorpha</taxon>
        <taxon>Ascaridoidea</taxon>
        <taxon>Ascarididae</taxon>
        <taxon>Parascaris</taxon>
    </lineage>
</organism>
<protein>
    <submittedName>
        <fullName evidence="4">ATPase AAA-type core domain-containing protein</fullName>
    </submittedName>
</protein>
<dbReference type="GO" id="GO:0003677">
    <property type="term" value="F:DNA binding"/>
    <property type="evidence" value="ECO:0007669"/>
    <property type="project" value="TreeGrafter"/>
</dbReference>
<evidence type="ECO:0000313" key="4">
    <source>
        <dbReference type="WBParaSite" id="PEQ_0001015501-mRNA-1"/>
    </source>
</evidence>
<dbReference type="GO" id="GO:0005524">
    <property type="term" value="F:ATP binding"/>
    <property type="evidence" value="ECO:0007669"/>
    <property type="project" value="InterPro"/>
</dbReference>
<keyword evidence="3" id="KW-1185">Reference proteome</keyword>
<dbReference type="PANTHER" id="PTHR23389">
    <property type="entry name" value="CHROMOSOME TRANSMISSION FIDELITY FACTOR 18"/>
    <property type="match status" value="1"/>
</dbReference>
<evidence type="ECO:0000256" key="1">
    <source>
        <dbReference type="ARBA" id="ARBA00022705"/>
    </source>
</evidence>
<dbReference type="Gene3D" id="3.40.50.300">
    <property type="entry name" value="P-loop containing nucleotide triphosphate hydrolases"/>
    <property type="match status" value="1"/>
</dbReference>